<name>A0AAW2UI53_9LAMI</name>
<feature type="domain" description="Reverse transcriptase Ty1/copia-type" evidence="1">
    <location>
        <begin position="2"/>
        <end position="95"/>
    </location>
</feature>
<accession>A0AAW2UI53</accession>
<dbReference type="EMBL" id="JACGWN010000012">
    <property type="protein sequence ID" value="KAL0416654.1"/>
    <property type="molecule type" value="Genomic_DNA"/>
</dbReference>
<comment type="caution">
    <text evidence="2">The sequence shown here is derived from an EMBL/GenBank/DDBJ whole genome shotgun (WGS) entry which is preliminary data.</text>
</comment>
<evidence type="ECO:0000259" key="1">
    <source>
        <dbReference type="Pfam" id="PF07727"/>
    </source>
</evidence>
<protein>
    <submittedName>
        <fullName evidence="2">Retrovirus-related Pol polyprotein from transposon TNT 1-94</fullName>
    </submittedName>
</protein>
<dbReference type="PANTHER" id="PTHR11439:SF517">
    <property type="entry name" value="CYSTEINE-RICH RLK (RECEPTOR-LIKE PROTEIN KINASE) 8"/>
    <property type="match status" value="1"/>
</dbReference>
<reference evidence="2" key="1">
    <citation type="submission" date="2020-06" db="EMBL/GenBank/DDBJ databases">
        <authorList>
            <person name="Li T."/>
            <person name="Hu X."/>
            <person name="Zhang T."/>
            <person name="Song X."/>
            <person name="Zhang H."/>
            <person name="Dai N."/>
            <person name="Sheng W."/>
            <person name="Hou X."/>
            <person name="Wei L."/>
        </authorList>
    </citation>
    <scope>NUCLEOTIDE SEQUENCE</scope>
    <source>
        <strain evidence="2">KEN1</strain>
        <tissue evidence="2">Leaf</tissue>
    </source>
</reference>
<dbReference type="InterPro" id="IPR013103">
    <property type="entry name" value="RVT_2"/>
</dbReference>
<proteinExistence type="predicted"/>
<dbReference type="AlphaFoldDB" id="A0AAW2UI53"/>
<dbReference type="Pfam" id="PF07727">
    <property type="entry name" value="RVT_2"/>
    <property type="match status" value="1"/>
</dbReference>
<sequence>MDTVRMIIALAAQKDWKIFQLDVKSAFLHDELREDVYVEQPRGYEKKGSEHLVYKLYKALYGLKQAPRAWFSRIEVHFNKEGTVNYGIYYKKEGELLAFTDSDYAGDVDDRKSTSGYVFLMSSGAVSWCSKKQPIVTLSTAEAEFVAATVCACQGILMKRILKELGYFKEVYIAVMCDNSSTIKLSKNPIMHGRSKHIDVRYHFLRNLTKGGALELVYYGSQDQVADIMT</sequence>
<gene>
    <name evidence="2" type="ORF">Slati_3497300</name>
</gene>
<reference evidence="2" key="2">
    <citation type="journal article" date="2024" name="Plant">
        <title>Genomic evolution and insights into agronomic trait innovations of Sesamum species.</title>
        <authorList>
            <person name="Miao H."/>
            <person name="Wang L."/>
            <person name="Qu L."/>
            <person name="Liu H."/>
            <person name="Sun Y."/>
            <person name="Le M."/>
            <person name="Wang Q."/>
            <person name="Wei S."/>
            <person name="Zheng Y."/>
            <person name="Lin W."/>
            <person name="Duan Y."/>
            <person name="Cao H."/>
            <person name="Xiong S."/>
            <person name="Wang X."/>
            <person name="Wei L."/>
            <person name="Li C."/>
            <person name="Ma Q."/>
            <person name="Ju M."/>
            <person name="Zhao R."/>
            <person name="Li G."/>
            <person name="Mu C."/>
            <person name="Tian Q."/>
            <person name="Mei H."/>
            <person name="Zhang T."/>
            <person name="Gao T."/>
            <person name="Zhang H."/>
        </authorList>
    </citation>
    <scope>NUCLEOTIDE SEQUENCE</scope>
    <source>
        <strain evidence="2">KEN1</strain>
    </source>
</reference>
<organism evidence="2">
    <name type="scientific">Sesamum latifolium</name>
    <dbReference type="NCBI Taxonomy" id="2727402"/>
    <lineage>
        <taxon>Eukaryota</taxon>
        <taxon>Viridiplantae</taxon>
        <taxon>Streptophyta</taxon>
        <taxon>Embryophyta</taxon>
        <taxon>Tracheophyta</taxon>
        <taxon>Spermatophyta</taxon>
        <taxon>Magnoliopsida</taxon>
        <taxon>eudicotyledons</taxon>
        <taxon>Gunneridae</taxon>
        <taxon>Pentapetalae</taxon>
        <taxon>asterids</taxon>
        <taxon>lamiids</taxon>
        <taxon>Lamiales</taxon>
        <taxon>Pedaliaceae</taxon>
        <taxon>Sesamum</taxon>
    </lineage>
</organism>
<dbReference type="SUPFAM" id="SSF56672">
    <property type="entry name" value="DNA/RNA polymerases"/>
    <property type="match status" value="1"/>
</dbReference>
<dbReference type="PANTHER" id="PTHR11439">
    <property type="entry name" value="GAG-POL-RELATED RETROTRANSPOSON"/>
    <property type="match status" value="1"/>
</dbReference>
<dbReference type="CDD" id="cd09272">
    <property type="entry name" value="RNase_HI_RT_Ty1"/>
    <property type="match status" value="1"/>
</dbReference>
<evidence type="ECO:0000313" key="2">
    <source>
        <dbReference type="EMBL" id="KAL0416654.1"/>
    </source>
</evidence>
<dbReference type="InterPro" id="IPR043502">
    <property type="entry name" value="DNA/RNA_pol_sf"/>
</dbReference>